<dbReference type="SUPFAM" id="SSF53474">
    <property type="entry name" value="alpha/beta-Hydrolases"/>
    <property type="match status" value="1"/>
</dbReference>
<dbReference type="EMBL" id="CP021748">
    <property type="protein sequence ID" value="ARX89130.1"/>
    <property type="molecule type" value="Genomic_DNA"/>
</dbReference>
<accession>A0A1Z1WRR8</accession>
<dbReference type="Gene3D" id="3.40.50.1820">
    <property type="entry name" value="alpha/beta hydrolase"/>
    <property type="match status" value="1"/>
</dbReference>
<proteinExistence type="predicted"/>
<gene>
    <name evidence="1" type="primary">dhbF</name>
    <name evidence="1" type="ORF">SMD44_08617</name>
</gene>
<protein>
    <submittedName>
        <fullName evidence="1">Peptide synthetase</fullName>
    </submittedName>
</protein>
<dbReference type="KEGG" id="salf:SMD44_08617"/>
<dbReference type="Proteomes" id="UP000195880">
    <property type="component" value="Chromosome"/>
</dbReference>
<organism evidence="1 2">
    <name type="scientific">Streptomyces alboflavus</name>
    <dbReference type="NCBI Taxonomy" id="67267"/>
    <lineage>
        <taxon>Bacteria</taxon>
        <taxon>Bacillati</taxon>
        <taxon>Actinomycetota</taxon>
        <taxon>Actinomycetes</taxon>
        <taxon>Kitasatosporales</taxon>
        <taxon>Streptomycetaceae</taxon>
        <taxon>Streptomyces</taxon>
    </lineage>
</organism>
<dbReference type="InterPro" id="IPR029058">
    <property type="entry name" value="AB_hydrolase_fold"/>
</dbReference>
<reference evidence="1 2" key="1">
    <citation type="submission" date="2017-05" db="EMBL/GenBank/DDBJ databases">
        <title>Streptomyces alboflavus Genome sequencing and assembly.</title>
        <authorList>
            <person name="Wang Y."/>
            <person name="Du B."/>
            <person name="Ding Y."/>
            <person name="Liu H."/>
            <person name="Hou Q."/>
            <person name="Liu K."/>
            <person name="Wang C."/>
            <person name="Yao L."/>
        </authorList>
    </citation>
    <scope>NUCLEOTIDE SEQUENCE [LARGE SCALE GENOMIC DNA]</scope>
    <source>
        <strain evidence="1 2">MDJK44</strain>
    </source>
</reference>
<evidence type="ECO:0000313" key="1">
    <source>
        <dbReference type="EMBL" id="ARX89130.1"/>
    </source>
</evidence>
<keyword evidence="2" id="KW-1185">Reference proteome</keyword>
<dbReference type="AlphaFoldDB" id="A0A1Z1WRR8"/>
<name>A0A1Z1WRR8_9ACTN</name>
<evidence type="ECO:0000313" key="2">
    <source>
        <dbReference type="Proteomes" id="UP000195880"/>
    </source>
</evidence>
<sequence length="74" mass="8548">MRRYDHRRFDGDVLFFRATVDTIDDALTPDTWTPYVSGRIDNTDVACSHKDMTLPEPIAHIARVVADRLTELEK</sequence>